<dbReference type="PANTHER" id="PTHR37241">
    <property type="entry name" value="NEUROFILAMENT HEAVY PROTEIN"/>
    <property type="match status" value="1"/>
</dbReference>
<reference evidence="2" key="1">
    <citation type="journal article" date="2023" name="Plant J.">
        <title>The genome of the king protea, Protea cynaroides.</title>
        <authorList>
            <person name="Chang J."/>
            <person name="Duong T.A."/>
            <person name="Schoeman C."/>
            <person name="Ma X."/>
            <person name="Roodt D."/>
            <person name="Barker N."/>
            <person name="Li Z."/>
            <person name="Van de Peer Y."/>
            <person name="Mizrachi E."/>
        </authorList>
    </citation>
    <scope>NUCLEOTIDE SEQUENCE</scope>
    <source>
        <tissue evidence="2">Young leaves</tissue>
    </source>
</reference>
<feature type="region of interest" description="Disordered" evidence="1">
    <location>
        <begin position="463"/>
        <end position="490"/>
    </location>
</feature>
<organism evidence="2 3">
    <name type="scientific">Protea cynaroides</name>
    <dbReference type="NCBI Taxonomy" id="273540"/>
    <lineage>
        <taxon>Eukaryota</taxon>
        <taxon>Viridiplantae</taxon>
        <taxon>Streptophyta</taxon>
        <taxon>Embryophyta</taxon>
        <taxon>Tracheophyta</taxon>
        <taxon>Spermatophyta</taxon>
        <taxon>Magnoliopsida</taxon>
        <taxon>Proteales</taxon>
        <taxon>Proteaceae</taxon>
        <taxon>Protea</taxon>
    </lineage>
</organism>
<gene>
    <name evidence="2" type="ORF">NE237_023075</name>
</gene>
<feature type="compositionally biased region" description="Basic and acidic residues" evidence="1">
    <location>
        <begin position="592"/>
        <end position="601"/>
    </location>
</feature>
<dbReference type="AlphaFoldDB" id="A0A9Q0K4T1"/>
<feature type="region of interest" description="Disordered" evidence="1">
    <location>
        <begin position="237"/>
        <end position="262"/>
    </location>
</feature>
<feature type="compositionally biased region" description="Polar residues" evidence="1">
    <location>
        <begin position="237"/>
        <end position="253"/>
    </location>
</feature>
<keyword evidence="3" id="KW-1185">Reference proteome</keyword>
<evidence type="ECO:0000313" key="2">
    <source>
        <dbReference type="EMBL" id="KAJ4963136.1"/>
    </source>
</evidence>
<comment type="caution">
    <text evidence="2">The sequence shown here is derived from an EMBL/GenBank/DDBJ whole genome shotgun (WGS) entry which is preliminary data.</text>
</comment>
<feature type="compositionally biased region" description="Basic and acidic residues" evidence="1">
    <location>
        <begin position="542"/>
        <end position="560"/>
    </location>
</feature>
<accession>A0A9Q0K4T1</accession>
<protein>
    <submittedName>
        <fullName evidence="2">Uncharacterized protein</fullName>
    </submittedName>
</protein>
<feature type="region of interest" description="Disordered" evidence="1">
    <location>
        <begin position="281"/>
        <end position="319"/>
    </location>
</feature>
<feature type="compositionally biased region" description="Polar residues" evidence="1">
    <location>
        <begin position="636"/>
        <end position="653"/>
    </location>
</feature>
<evidence type="ECO:0000313" key="3">
    <source>
        <dbReference type="Proteomes" id="UP001141806"/>
    </source>
</evidence>
<dbReference type="PANTHER" id="PTHR37241:SF1">
    <property type="entry name" value="NEUROFILAMENT HEAVY PROTEIN"/>
    <property type="match status" value="1"/>
</dbReference>
<dbReference type="OrthoDB" id="785936at2759"/>
<sequence length="702" mass="78138">MEKHQSAEFNKDDDDEVYEKIEAPKYVDFTVPDLPFPDDRSWFCLRVGCDQKHEEDMDPDALYRSFVLRVMAARSPNLKLHKALSRQCPRTNIKCPQSAPAKSSKNRVSRFAAITLASQQMADKRLKAHPISRLNSASNAKVKQSSVAAKALTTPRHKKHIPDPELLRSAQNPKTSVSLTKNRVVSKALIFNTPKKNERVKTSLHSHKVTELCSQMKKLEITSQQKQGRSRIVSSRYNTCNDSNKVPTSNTSKAHLRTRKLKSPAEVSLIYQGSKDGQVAESSRCLKSKTKSNLPGRKQSVPHEQIDDDTSDMEIDGKSRDGSLKGCYVTYVSGSFSNDEKPCDDKPLIIVEASENLGATSTQHEKTPVEEYPLASSSNVVALHSNSGDVGSYYEERKDFEGRVPKIQSPNVVGVENYADDKENALVSDDNRKININYSHSVTKILSKQEPHEKSQKVIRELGKRDCSASAATGTQKYKKPKPTNPKPFRLRTDERGILKEANLDSRRLHLRTPSKHLLTPSKENAKVQRLSTGTLQRRHLKETQKTEKSHEDNQIESGKRVQKQQMKIAYLKTSKSATGTKVVSTIQQNQKWEDGKDSAGKKAASSSKKAKSPFLRQPLVKNQRMASAGKGTAPLASTSQMNPIKETTSAISRSKKVVNPTDNGTTAISRATAIRSCSRGKRPATISKEPNFQSAYVPRVA</sequence>
<dbReference type="Proteomes" id="UP001141806">
    <property type="component" value="Unassembled WGS sequence"/>
</dbReference>
<proteinExistence type="predicted"/>
<name>A0A9Q0K4T1_9MAGN</name>
<feature type="region of interest" description="Disordered" evidence="1">
    <location>
        <begin position="514"/>
        <end position="563"/>
    </location>
</feature>
<evidence type="ECO:0000256" key="1">
    <source>
        <dbReference type="SAM" id="MobiDB-lite"/>
    </source>
</evidence>
<feature type="compositionally biased region" description="Polar residues" evidence="1">
    <location>
        <begin position="578"/>
        <end position="591"/>
    </location>
</feature>
<feature type="compositionally biased region" description="Polar residues" evidence="1">
    <location>
        <begin position="661"/>
        <end position="670"/>
    </location>
</feature>
<feature type="region of interest" description="Disordered" evidence="1">
    <location>
        <begin position="578"/>
        <end position="702"/>
    </location>
</feature>
<dbReference type="EMBL" id="JAMYWD010000008">
    <property type="protein sequence ID" value="KAJ4963136.1"/>
    <property type="molecule type" value="Genomic_DNA"/>
</dbReference>